<evidence type="ECO:0000313" key="3">
    <source>
        <dbReference type="EMBL" id="NDO78266.1"/>
    </source>
</evidence>
<evidence type="ECO:0000256" key="1">
    <source>
        <dbReference type="SAM" id="Coils"/>
    </source>
</evidence>
<evidence type="ECO:0000313" key="4">
    <source>
        <dbReference type="Proteomes" id="UP000471026"/>
    </source>
</evidence>
<reference evidence="3 4" key="1">
    <citation type="submission" date="2019-11" db="EMBL/GenBank/DDBJ databases">
        <title>Draft genome sequence of Kocuria indica DP-K7, a methyl red degrading Actinobacterium.</title>
        <authorList>
            <person name="Kumaran S."/>
            <person name="Tischler D."/>
            <person name="Ngo A.C.R."/>
            <person name="Schultes F."/>
        </authorList>
    </citation>
    <scope>NUCLEOTIDE SEQUENCE [LARGE SCALE GENOMIC DNA]</scope>
    <source>
        <strain evidence="3 4">DP-K7</strain>
    </source>
</reference>
<proteinExistence type="predicted"/>
<dbReference type="InterPro" id="IPR025580">
    <property type="entry name" value="Gp46"/>
</dbReference>
<feature type="coiled-coil region" evidence="1">
    <location>
        <begin position="65"/>
        <end position="123"/>
    </location>
</feature>
<comment type="caution">
    <text evidence="3">The sequence shown here is derived from an EMBL/GenBank/DDBJ whole genome shotgun (WGS) entry which is preliminary data.</text>
</comment>
<dbReference type="AlphaFoldDB" id="A0A6N9QYE4"/>
<organism evidence="3 4">
    <name type="scientific">Kocuria marina subsp. indica</name>
    <dbReference type="NCBI Taxonomy" id="1049583"/>
    <lineage>
        <taxon>Bacteria</taxon>
        <taxon>Bacillati</taxon>
        <taxon>Actinomycetota</taxon>
        <taxon>Actinomycetes</taxon>
        <taxon>Micrococcales</taxon>
        <taxon>Micrococcaceae</taxon>
        <taxon>Kocuria</taxon>
    </lineage>
</organism>
<sequence>MALHGALNMWRYIMGDLGNSGTQSTTEVGNAAASKPDAQNTAEAGNNTEKKLTQAEVDRVVQERIAREREKFADYEDLKSRAEKLAEIEASQKSETEREREQREKLETELAEARKALETERSNVLRAQVAADKGVPLANLTGSTREELEASADALLAWRGAQEPAPWTPTKAPDQSGAKVGSVEYGRELAKKFI</sequence>
<feature type="compositionally biased region" description="Polar residues" evidence="2">
    <location>
        <begin position="37"/>
        <end position="47"/>
    </location>
</feature>
<evidence type="ECO:0000256" key="2">
    <source>
        <dbReference type="SAM" id="MobiDB-lite"/>
    </source>
</evidence>
<dbReference type="EMBL" id="WMHZ01000010">
    <property type="protein sequence ID" value="NDO78266.1"/>
    <property type="molecule type" value="Genomic_DNA"/>
</dbReference>
<feature type="region of interest" description="Disordered" evidence="2">
    <location>
        <begin position="22"/>
        <end position="55"/>
    </location>
</feature>
<keyword evidence="1" id="KW-0175">Coiled coil</keyword>
<gene>
    <name evidence="3" type="ORF">GKZ75_08525</name>
</gene>
<name>A0A6N9QYE4_9MICC</name>
<dbReference type="Proteomes" id="UP000471026">
    <property type="component" value="Unassembled WGS sequence"/>
</dbReference>
<protein>
    <submittedName>
        <fullName evidence="3">DUF4355 domain-containing protein</fullName>
    </submittedName>
</protein>
<dbReference type="Pfam" id="PF14265">
    <property type="entry name" value="DUF4355"/>
    <property type="match status" value="1"/>
</dbReference>
<accession>A0A6N9QYE4</accession>